<feature type="domain" description="Small acidic protein-like" evidence="1">
    <location>
        <begin position="11"/>
        <end position="86"/>
    </location>
</feature>
<accession>H9G5J0</accession>
<reference evidence="2" key="1">
    <citation type="submission" date="2009-12" db="EMBL/GenBank/DDBJ databases">
        <title>The Genome Sequence of Anolis carolinensis (Green Anole Lizard).</title>
        <authorList>
            <consortium name="The Genome Sequencing Platform"/>
            <person name="Di Palma F."/>
            <person name="Alfoldi J."/>
            <person name="Heiman D."/>
            <person name="Young S."/>
            <person name="Grabherr M."/>
            <person name="Johnson J."/>
            <person name="Lander E.S."/>
            <person name="Lindblad-Toh K."/>
        </authorList>
    </citation>
    <scope>NUCLEOTIDE SEQUENCE [LARGE SCALE GENOMIC DNA]</scope>
    <source>
        <strain evidence="2">JBL SC #1</strain>
    </source>
</reference>
<dbReference type="Bgee" id="ENSACAG00000001807">
    <property type="expression patterns" value="Expressed in lung and 11 other cell types or tissues"/>
</dbReference>
<dbReference type="GeneTree" id="ENSGT00500000044955"/>
<sequence>LSGLGRHFGQWGTAAFGSSERKDKFLRFLGGFKRSSSASVAQGLPAHAPKPNMALDWKKEQSLQRDLQTEFETAVNRKHQGNIGLGFQLAARKLMQIDKYASKSIKFED</sequence>
<reference evidence="2" key="2">
    <citation type="submission" date="2025-08" db="UniProtKB">
        <authorList>
            <consortium name="Ensembl"/>
        </authorList>
    </citation>
    <scope>IDENTIFICATION</scope>
</reference>
<proteinExistence type="predicted"/>
<dbReference type="STRING" id="28377.ENSACAP00000001696"/>
<dbReference type="eggNOG" id="ENOG502S1WB">
    <property type="taxonomic scope" value="Eukaryota"/>
</dbReference>
<dbReference type="InParanoid" id="H9G5J0"/>
<organism evidence="2 3">
    <name type="scientific">Anolis carolinensis</name>
    <name type="common">Green anole</name>
    <name type="synonym">American chameleon</name>
    <dbReference type="NCBI Taxonomy" id="28377"/>
    <lineage>
        <taxon>Eukaryota</taxon>
        <taxon>Metazoa</taxon>
        <taxon>Chordata</taxon>
        <taxon>Craniata</taxon>
        <taxon>Vertebrata</taxon>
        <taxon>Euteleostomi</taxon>
        <taxon>Lepidosauria</taxon>
        <taxon>Squamata</taxon>
        <taxon>Bifurcata</taxon>
        <taxon>Unidentata</taxon>
        <taxon>Episquamata</taxon>
        <taxon>Toxicofera</taxon>
        <taxon>Iguania</taxon>
        <taxon>Dactyloidae</taxon>
        <taxon>Anolis</taxon>
    </lineage>
</organism>
<protein>
    <recommendedName>
        <fullName evidence="1">Small acidic protein-like domain-containing protein</fullName>
    </recommendedName>
</protein>
<dbReference type="InterPro" id="IPR028124">
    <property type="entry name" value="SMAP_dom"/>
</dbReference>
<evidence type="ECO:0000259" key="1">
    <source>
        <dbReference type="Pfam" id="PF15477"/>
    </source>
</evidence>
<dbReference type="AlphaFoldDB" id="H9G5J0"/>
<evidence type="ECO:0000313" key="3">
    <source>
        <dbReference type="Proteomes" id="UP000001646"/>
    </source>
</evidence>
<evidence type="ECO:0000313" key="2">
    <source>
        <dbReference type="Ensembl" id="ENSACAP00000001696.3"/>
    </source>
</evidence>
<dbReference type="PANTHER" id="PTHR22426">
    <property type="entry name" value="ARGININE_SERINE-RICH COILED-COIL PROTEIN 2"/>
    <property type="match status" value="1"/>
</dbReference>
<reference evidence="2" key="3">
    <citation type="submission" date="2025-09" db="UniProtKB">
        <authorList>
            <consortium name="Ensembl"/>
        </authorList>
    </citation>
    <scope>IDENTIFICATION</scope>
</reference>
<dbReference type="Pfam" id="PF15477">
    <property type="entry name" value="SMAP"/>
    <property type="match status" value="1"/>
</dbReference>
<keyword evidence="3" id="KW-1185">Reference proteome</keyword>
<name>H9G5J0_ANOCA</name>
<dbReference type="Ensembl" id="ENSACAT00000001736.3">
    <property type="protein sequence ID" value="ENSACAP00000001696.3"/>
    <property type="gene ID" value="ENSACAG00000001807.3"/>
</dbReference>
<dbReference type="PANTHER" id="PTHR22426:SF1">
    <property type="entry name" value="LYSINE-RICH NUCLEOLAR PROTEIN 1"/>
    <property type="match status" value="1"/>
</dbReference>
<dbReference type="HOGENOM" id="CLU_048750_2_0_1"/>
<dbReference type="Proteomes" id="UP000001646">
    <property type="component" value="Unplaced"/>
</dbReference>